<dbReference type="PANTHER" id="PTHR11048:SF5">
    <property type="entry name" value="DECAPRENYL-PHOSPHATE PHOSPHORIBOSYLTRANSFERASE"/>
    <property type="match status" value="1"/>
</dbReference>
<accession>A0A2P7AN82</accession>
<name>A0A2P7AN82_9HYPH</name>
<evidence type="ECO:0000256" key="1">
    <source>
        <dbReference type="ARBA" id="ARBA00004141"/>
    </source>
</evidence>
<dbReference type="AlphaFoldDB" id="A0A2P7AN82"/>
<proteinExistence type="predicted"/>
<dbReference type="GO" id="GO:0009247">
    <property type="term" value="P:glycolipid biosynthetic process"/>
    <property type="evidence" value="ECO:0007669"/>
    <property type="project" value="TreeGrafter"/>
</dbReference>
<evidence type="ECO:0000256" key="5">
    <source>
        <dbReference type="ARBA" id="ARBA00023136"/>
    </source>
</evidence>
<dbReference type="OrthoDB" id="9803632at2"/>
<comment type="subcellular location">
    <subcellularLocation>
        <location evidence="1">Membrane</location>
        <topology evidence="1">Multi-pass membrane protein</topology>
    </subcellularLocation>
</comment>
<feature type="transmembrane region" description="Helical" evidence="6">
    <location>
        <begin position="350"/>
        <end position="367"/>
    </location>
</feature>
<keyword evidence="8" id="KW-1185">Reference proteome</keyword>
<dbReference type="SUPFAM" id="SSF56784">
    <property type="entry name" value="HAD-like"/>
    <property type="match status" value="1"/>
</dbReference>
<evidence type="ECO:0000313" key="7">
    <source>
        <dbReference type="EMBL" id="PSH55673.1"/>
    </source>
</evidence>
<evidence type="ECO:0000313" key="8">
    <source>
        <dbReference type="Proteomes" id="UP000241158"/>
    </source>
</evidence>
<evidence type="ECO:0000256" key="2">
    <source>
        <dbReference type="ARBA" id="ARBA00022475"/>
    </source>
</evidence>
<organism evidence="7 8">
    <name type="scientific">Phyllobacterium endophyticum</name>
    <dbReference type="NCBI Taxonomy" id="1149773"/>
    <lineage>
        <taxon>Bacteria</taxon>
        <taxon>Pseudomonadati</taxon>
        <taxon>Pseudomonadota</taxon>
        <taxon>Alphaproteobacteria</taxon>
        <taxon>Hyphomicrobiales</taxon>
        <taxon>Phyllobacteriaceae</taxon>
        <taxon>Phyllobacterium</taxon>
    </lineage>
</organism>
<dbReference type="InterPro" id="IPR023214">
    <property type="entry name" value="HAD_sf"/>
</dbReference>
<dbReference type="EMBL" id="PGGN01000004">
    <property type="protein sequence ID" value="PSH55673.1"/>
    <property type="molecule type" value="Genomic_DNA"/>
</dbReference>
<keyword evidence="2" id="KW-1003">Cell membrane</keyword>
<dbReference type="Gene3D" id="3.40.50.1000">
    <property type="entry name" value="HAD superfamily/HAD-like"/>
    <property type="match status" value="1"/>
</dbReference>
<dbReference type="Proteomes" id="UP000241158">
    <property type="component" value="Unassembled WGS sequence"/>
</dbReference>
<dbReference type="InterPro" id="IPR039653">
    <property type="entry name" value="Prenyltransferase"/>
</dbReference>
<dbReference type="NCBIfam" id="NF006088">
    <property type="entry name" value="PRK08238.1"/>
    <property type="match status" value="1"/>
</dbReference>
<dbReference type="GO" id="GO:0016765">
    <property type="term" value="F:transferase activity, transferring alkyl or aryl (other than methyl) groups"/>
    <property type="evidence" value="ECO:0007669"/>
    <property type="project" value="InterPro"/>
</dbReference>
<evidence type="ECO:0000256" key="6">
    <source>
        <dbReference type="SAM" id="Phobius"/>
    </source>
</evidence>
<gene>
    <name evidence="7" type="ORF">CU100_18435</name>
</gene>
<evidence type="ECO:0000256" key="4">
    <source>
        <dbReference type="ARBA" id="ARBA00022989"/>
    </source>
</evidence>
<sequence>MRLQGCVVVDARSDDKAVDLVVDLDGTLIATDLLWESTFQLLKKNLLYIFLLPVWALKGRGCLKHQISLRVAVDPATLPYRAEFVAYLREEHAKGRRLVLATGAAHRFAQSIADYLGFFDAVYATDESRNLTSQKTKFLLETFAGTKFAYAGNSKADVPVFDAASEVVVVAPDRAAAKWQRVNSARLFEAPKTDLKTFVKMLRVHQWMKNTLIFVPAILDHDIMRWQIVIEAVIAFFAFSFAASAIYIVNDLFDLPLDRQHARKRNRAFASGALPISFGLKMAVLLLALAGLLAAQLNWIFGAVLLVYLISTTAYSLSLKRMLLIDVLTLAGLYTLRILAGSAANEIEGSFWLLAFSSFFFLSLALVKRYVELQNTALVEKNRIAGRGYRQADREVVAQCGVSSAFAAALVLALYVNSDAVVSLYSYPWMIWPLCPIVLYLNIRIWILAHRGEMHDDPVVFIISDWRSQIVIAIGAVLLLYGGMRS</sequence>
<dbReference type="PANTHER" id="PTHR11048">
    <property type="entry name" value="PRENYLTRANSFERASES"/>
    <property type="match status" value="1"/>
</dbReference>
<dbReference type="Gene3D" id="1.10.357.140">
    <property type="entry name" value="UbiA prenyltransferase"/>
    <property type="match status" value="1"/>
</dbReference>
<keyword evidence="4 6" id="KW-1133">Transmembrane helix</keyword>
<comment type="caution">
    <text evidence="7">The sequence shown here is derived from an EMBL/GenBank/DDBJ whole genome shotgun (WGS) entry which is preliminary data.</text>
</comment>
<dbReference type="InterPro" id="IPR044878">
    <property type="entry name" value="UbiA_sf"/>
</dbReference>
<feature type="transmembrane region" description="Helical" evidence="6">
    <location>
        <begin position="299"/>
        <end position="317"/>
    </location>
</feature>
<reference evidence="8" key="1">
    <citation type="submission" date="2017-11" db="EMBL/GenBank/DDBJ databases">
        <authorList>
            <person name="Kuznetsova I."/>
            <person name="Sazanova A."/>
            <person name="Chirak E."/>
            <person name="Safronova V."/>
            <person name="Willems A."/>
        </authorList>
    </citation>
    <scope>NUCLEOTIDE SEQUENCE [LARGE SCALE GENOMIC DNA]</scope>
    <source>
        <strain evidence="8">PEPV15</strain>
    </source>
</reference>
<feature type="transmembrane region" description="Helical" evidence="6">
    <location>
        <begin position="226"/>
        <end position="249"/>
    </location>
</feature>
<protein>
    <submittedName>
        <fullName evidence="7">Prenyltransferase</fullName>
    </submittedName>
</protein>
<dbReference type="Pfam" id="PF12710">
    <property type="entry name" value="HAD"/>
    <property type="match status" value="1"/>
</dbReference>
<dbReference type="CDD" id="cd13963">
    <property type="entry name" value="PT_UbiA_2"/>
    <property type="match status" value="1"/>
</dbReference>
<feature type="transmembrane region" description="Helical" evidence="6">
    <location>
        <begin position="429"/>
        <end position="447"/>
    </location>
</feature>
<dbReference type="InterPro" id="IPR000537">
    <property type="entry name" value="UbiA_prenyltransferase"/>
</dbReference>
<dbReference type="GO" id="GO:0005886">
    <property type="term" value="C:plasma membrane"/>
    <property type="evidence" value="ECO:0007669"/>
    <property type="project" value="TreeGrafter"/>
</dbReference>
<keyword evidence="7" id="KW-0808">Transferase</keyword>
<feature type="transmembrane region" description="Helical" evidence="6">
    <location>
        <begin position="269"/>
        <end position="293"/>
    </location>
</feature>
<keyword evidence="5 6" id="KW-0472">Membrane</keyword>
<evidence type="ECO:0000256" key="3">
    <source>
        <dbReference type="ARBA" id="ARBA00022692"/>
    </source>
</evidence>
<feature type="transmembrane region" description="Helical" evidence="6">
    <location>
        <begin position="324"/>
        <end position="344"/>
    </location>
</feature>
<feature type="transmembrane region" description="Helical" evidence="6">
    <location>
        <begin position="396"/>
        <end position="417"/>
    </location>
</feature>
<keyword evidence="3 6" id="KW-0812">Transmembrane</keyword>
<dbReference type="Pfam" id="PF01040">
    <property type="entry name" value="UbiA"/>
    <property type="match status" value="1"/>
</dbReference>
<feature type="transmembrane region" description="Helical" evidence="6">
    <location>
        <begin position="459"/>
        <end position="481"/>
    </location>
</feature>
<dbReference type="InterPro" id="IPR036412">
    <property type="entry name" value="HAD-like_sf"/>
</dbReference>